<dbReference type="InterPro" id="IPR027785">
    <property type="entry name" value="UvrD-like_helicase_C"/>
</dbReference>
<dbReference type="PANTHER" id="PTHR43788">
    <property type="entry name" value="DNA2/NAM7 HELICASE FAMILY MEMBER"/>
    <property type="match status" value="1"/>
</dbReference>
<dbReference type="Pfam" id="PF13245">
    <property type="entry name" value="AAA_19"/>
    <property type="match status" value="1"/>
</dbReference>
<dbReference type="Gene3D" id="2.30.30.940">
    <property type="match status" value="1"/>
</dbReference>
<dbReference type="Gene3D" id="3.40.50.300">
    <property type="entry name" value="P-loop containing nucleotide triphosphate hydrolases"/>
    <property type="match status" value="2"/>
</dbReference>
<dbReference type="Pfam" id="PF13538">
    <property type="entry name" value="UvrD_C_2"/>
    <property type="match status" value="1"/>
</dbReference>
<dbReference type="InterPro" id="IPR050534">
    <property type="entry name" value="Coronavir_polyprotein_1ab"/>
</dbReference>
<evidence type="ECO:0000259" key="3">
    <source>
        <dbReference type="SMART" id="SM00382"/>
    </source>
</evidence>
<gene>
    <name evidence="4" type="ORF">FRD01_08850</name>
</gene>
<keyword evidence="5" id="KW-1185">Reference proteome</keyword>
<dbReference type="Proteomes" id="UP000321595">
    <property type="component" value="Chromosome"/>
</dbReference>
<dbReference type="KEGG" id="bbae:FRD01_08850"/>
<organism evidence="4 5">
    <name type="scientific">Microvenator marinus</name>
    <dbReference type="NCBI Taxonomy" id="2600177"/>
    <lineage>
        <taxon>Bacteria</taxon>
        <taxon>Deltaproteobacteria</taxon>
        <taxon>Bradymonadales</taxon>
        <taxon>Microvenatoraceae</taxon>
        <taxon>Microvenator</taxon>
    </lineage>
</organism>
<protein>
    <submittedName>
        <fullName evidence="4">AAA family ATPase</fullName>
    </submittedName>
</protein>
<dbReference type="AlphaFoldDB" id="A0A5B8XP89"/>
<dbReference type="OrthoDB" id="9763659at2"/>
<dbReference type="SMART" id="SM00382">
    <property type="entry name" value="AAA"/>
    <property type="match status" value="1"/>
</dbReference>
<dbReference type="GO" id="GO:0006310">
    <property type="term" value="P:DNA recombination"/>
    <property type="evidence" value="ECO:0007669"/>
    <property type="project" value="TreeGrafter"/>
</dbReference>
<reference evidence="4 5" key="1">
    <citation type="submission" date="2019-08" db="EMBL/GenBank/DDBJ databases">
        <authorList>
            <person name="Liang Q."/>
        </authorList>
    </citation>
    <scope>NUCLEOTIDE SEQUENCE [LARGE SCALE GENOMIC DNA]</scope>
    <source>
        <strain evidence="4 5">V1718</strain>
    </source>
</reference>
<evidence type="ECO:0000256" key="2">
    <source>
        <dbReference type="ARBA" id="ARBA00022840"/>
    </source>
</evidence>
<dbReference type="GO" id="GO:0017116">
    <property type="term" value="F:single-stranded DNA helicase activity"/>
    <property type="evidence" value="ECO:0007669"/>
    <property type="project" value="TreeGrafter"/>
</dbReference>
<keyword evidence="2" id="KW-0067">ATP-binding</keyword>
<dbReference type="InterPro" id="IPR003593">
    <property type="entry name" value="AAA+_ATPase"/>
</dbReference>
<name>A0A5B8XP89_9DELT</name>
<keyword evidence="1" id="KW-0547">Nucleotide-binding</keyword>
<dbReference type="EMBL" id="CP042467">
    <property type="protein sequence ID" value="QED27344.1"/>
    <property type="molecule type" value="Genomic_DNA"/>
</dbReference>
<dbReference type="SUPFAM" id="SSF52540">
    <property type="entry name" value="P-loop containing nucleoside triphosphate hydrolases"/>
    <property type="match status" value="1"/>
</dbReference>
<dbReference type="GO" id="GO:0009338">
    <property type="term" value="C:exodeoxyribonuclease V complex"/>
    <property type="evidence" value="ECO:0007669"/>
    <property type="project" value="TreeGrafter"/>
</dbReference>
<sequence length="602" mass="66436">MSQRWAEISSLCEAHDIDEDLAFLAKDILGLARASEAISLESPVFPLILGSLISVQDGSTRVPLMPGYDSAVDRVLKAMGELEAGVYERIKDELRRIGGLVSTGHAYTPFVVEGDWFYHHKTWELEIELARLIRDHEVKGLVSESDARGALESLDGADALSVEQKEAVVRACSGGFVVITGGPGTGKTTIIEYIVRTLSHLGVEQGRISLAAPTGKAANRMGERTRNIEGIVAPRTLHRLLEYSVTRRRFGRDRFNPLRQDVVLVDEASMIDLHMMRSILDALGGATLVLIGDAEQLPSVESGTVLRDLKPQSGELGPRFIRLTQSFRQADDSGGAEILLQARLVRDGSTEGWARMDLAEQWEAQPGVSRLEIQDKANLEKMISRWVRTRLIDEAVLREAVGHTFEIREGGFDEFDRQLLEGLFAFTKRERFLCVTKRRATGSIALNEAILSRMEDEFGFKGLGPGVPVMMLHNDYSRGLFNGDQGVVIRARIDREEVLMAVFESEGGFAAHHLNSLKAQVDLSFAMTVHKAQGSEFDHVAVVLPEEPIPLLTRENLYTALTRARRGVLVVGMEEVYRAGVLNPVRRFSGLSEKLGGGGEAQ</sequence>
<dbReference type="CDD" id="cd17933">
    <property type="entry name" value="DEXSc_RecD-like"/>
    <property type="match status" value="1"/>
</dbReference>
<dbReference type="CDD" id="cd18809">
    <property type="entry name" value="SF1_C_RecD"/>
    <property type="match status" value="1"/>
</dbReference>
<dbReference type="RefSeq" id="WP_146959029.1">
    <property type="nucleotide sequence ID" value="NZ_CP042467.1"/>
</dbReference>
<dbReference type="PANTHER" id="PTHR43788:SF6">
    <property type="entry name" value="DNA HELICASE B"/>
    <property type="match status" value="1"/>
</dbReference>
<evidence type="ECO:0000313" key="5">
    <source>
        <dbReference type="Proteomes" id="UP000321595"/>
    </source>
</evidence>
<dbReference type="GO" id="GO:0005524">
    <property type="term" value="F:ATP binding"/>
    <property type="evidence" value="ECO:0007669"/>
    <property type="project" value="UniProtKB-KW"/>
</dbReference>
<evidence type="ECO:0000313" key="4">
    <source>
        <dbReference type="EMBL" id="QED27344.1"/>
    </source>
</evidence>
<dbReference type="InterPro" id="IPR027417">
    <property type="entry name" value="P-loop_NTPase"/>
</dbReference>
<accession>A0A5B8XP89</accession>
<proteinExistence type="predicted"/>
<evidence type="ECO:0000256" key="1">
    <source>
        <dbReference type="ARBA" id="ARBA00022741"/>
    </source>
</evidence>
<feature type="domain" description="AAA+ ATPase" evidence="3">
    <location>
        <begin position="173"/>
        <end position="504"/>
    </location>
</feature>